<keyword evidence="4" id="KW-0677">Repeat</keyword>
<evidence type="ECO:0000313" key="9">
    <source>
        <dbReference type="EMBL" id="KAJ8942050.1"/>
    </source>
</evidence>
<sequence length="144" mass="17054">MVHDHLLKACQLDPHDFTTHYMLGKWCFEMCDLGWFQRIIAKYVVAAEPPASSYEEAYRYLSRAEELQPRTFLPNIYLLARTCIELRQFYKAKYYLNLTVNLPPRDACEKCLVAKANHLIKKLERYDLGMNVLLYDSYHFGFSE</sequence>
<evidence type="ECO:0000256" key="4">
    <source>
        <dbReference type="ARBA" id="ARBA00022737"/>
    </source>
</evidence>
<keyword evidence="5" id="KW-0802">TPR repeat</keyword>
<dbReference type="SUPFAM" id="SSF48452">
    <property type="entry name" value="TPR-like"/>
    <property type="match status" value="1"/>
</dbReference>
<evidence type="ECO:0000256" key="7">
    <source>
        <dbReference type="ARBA" id="ARBA00039966"/>
    </source>
</evidence>
<reference evidence="9" key="1">
    <citation type="journal article" date="2023" name="Insect Mol. Biol.">
        <title>Genome sequencing provides insights into the evolution of gene families encoding plant cell wall-degrading enzymes in longhorned beetles.</title>
        <authorList>
            <person name="Shin N.R."/>
            <person name="Okamura Y."/>
            <person name="Kirsch R."/>
            <person name="Pauchet Y."/>
        </authorList>
    </citation>
    <scope>NUCLEOTIDE SEQUENCE</scope>
    <source>
        <strain evidence="9">AMC_N1</strain>
    </source>
</reference>
<keyword evidence="3" id="KW-0963">Cytoplasm</keyword>
<keyword evidence="6" id="KW-0206">Cytoskeleton</keyword>
<proteinExistence type="predicted"/>
<dbReference type="PANTHER" id="PTHR16056">
    <property type="entry name" value="REGULATOR OF MICROTUBULE DYNAMICS PROTEIN"/>
    <property type="match status" value="1"/>
</dbReference>
<dbReference type="InterPro" id="IPR011990">
    <property type="entry name" value="TPR-like_helical_dom_sf"/>
</dbReference>
<evidence type="ECO:0000256" key="3">
    <source>
        <dbReference type="ARBA" id="ARBA00022490"/>
    </source>
</evidence>
<protein>
    <recommendedName>
        <fullName evidence="7">Regulator of microtubule dynamics protein 1</fullName>
    </recommendedName>
    <alternativeName>
        <fullName evidence="8">Protein FAM82B</fullName>
    </alternativeName>
</protein>
<dbReference type="Pfam" id="PF21033">
    <property type="entry name" value="RMD1-3"/>
    <property type="match status" value="1"/>
</dbReference>
<evidence type="ECO:0000256" key="2">
    <source>
        <dbReference type="ARBA" id="ARBA00011375"/>
    </source>
</evidence>
<dbReference type="Gene3D" id="1.25.40.10">
    <property type="entry name" value="Tetratricopeptide repeat domain"/>
    <property type="match status" value="1"/>
</dbReference>
<evidence type="ECO:0000256" key="6">
    <source>
        <dbReference type="ARBA" id="ARBA00023212"/>
    </source>
</evidence>
<dbReference type="GO" id="GO:0008017">
    <property type="term" value="F:microtubule binding"/>
    <property type="evidence" value="ECO:0007669"/>
    <property type="project" value="TreeGrafter"/>
</dbReference>
<comment type="caution">
    <text evidence="9">The sequence shown here is derived from an EMBL/GenBank/DDBJ whole genome shotgun (WGS) entry which is preliminary data.</text>
</comment>
<dbReference type="GO" id="GO:0097431">
    <property type="term" value="C:mitotic spindle pole"/>
    <property type="evidence" value="ECO:0007669"/>
    <property type="project" value="TreeGrafter"/>
</dbReference>
<dbReference type="InterPro" id="IPR049039">
    <property type="entry name" value="RMD1-3_a_helical_rpt"/>
</dbReference>
<organism evidence="9 10">
    <name type="scientific">Aromia moschata</name>
    <dbReference type="NCBI Taxonomy" id="1265417"/>
    <lineage>
        <taxon>Eukaryota</taxon>
        <taxon>Metazoa</taxon>
        <taxon>Ecdysozoa</taxon>
        <taxon>Arthropoda</taxon>
        <taxon>Hexapoda</taxon>
        <taxon>Insecta</taxon>
        <taxon>Pterygota</taxon>
        <taxon>Neoptera</taxon>
        <taxon>Endopterygota</taxon>
        <taxon>Coleoptera</taxon>
        <taxon>Polyphaga</taxon>
        <taxon>Cucujiformia</taxon>
        <taxon>Chrysomeloidea</taxon>
        <taxon>Cerambycidae</taxon>
        <taxon>Cerambycinae</taxon>
        <taxon>Callichromatini</taxon>
        <taxon>Aromia</taxon>
    </lineage>
</organism>
<evidence type="ECO:0000313" key="10">
    <source>
        <dbReference type="Proteomes" id="UP001162162"/>
    </source>
</evidence>
<dbReference type="PANTHER" id="PTHR16056:SF16">
    <property type="entry name" value="REGULATOR OF MICROTUBULE DYNAMICS PROTEIN 1"/>
    <property type="match status" value="1"/>
</dbReference>
<evidence type="ECO:0000256" key="1">
    <source>
        <dbReference type="ARBA" id="ARBA00004245"/>
    </source>
</evidence>
<evidence type="ECO:0000256" key="5">
    <source>
        <dbReference type="ARBA" id="ARBA00022803"/>
    </source>
</evidence>
<dbReference type="GO" id="GO:0005876">
    <property type="term" value="C:spindle microtubule"/>
    <property type="evidence" value="ECO:0007669"/>
    <property type="project" value="TreeGrafter"/>
</dbReference>
<dbReference type="EMBL" id="JAPWTK010000346">
    <property type="protein sequence ID" value="KAJ8942050.1"/>
    <property type="molecule type" value="Genomic_DNA"/>
</dbReference>
<gene>
    <name evidence="9" type="ORF">NQ318_002805</name>
</gene>
<comment type="subcellular location">
    <subcellularLocation>
        <location evidence="1">Cytoplasm</location>
        <location evidence="1">Cytoskeleton</location>
    </subcellularLocation>
</comment>
<dbReference type="AlphaFoldDB" id="A0AAV8XST6"/>
<keyword evidence="10" id="KW-1185">Reference proteome</keyword>
<evidence type="ECO:0000256" key="8">
    <source>
        <dbReference type="ARBA" id="ARBA00041958"/>
    </source>
</evidence>
<name>A0AAV8XST6_9CUCU</name>
<dbReference type="Proteomes" id="UP001162162">
    <property type="component" value="Unassembled WGS sequence"/>
</dbReference>
<comment type="subunit">
    <text evidence="2">Interacts with microtubules.</text>
</comment>
<dbReference type="GO" id="GO:0005739">
    <property type="term" value="C:mitochondrion"/>
    <property type="evidence" value="ECO:0007669"/>
    <property type="project" value="TreeGrafter"/>
</dbReference>
<accession>A0AAV8XST6</accession>